<dbReference type="SUPFAM" id="SSF52087">
    <property type="entry name" value="CRAL/TRIO domain"/>
    <property type="match status" value="1"/>
</dbReference>
<gene>
    <name evidence="2" type="ORF">PVAND_005852</name>
</gene>
<comment type="caution">
    <text evidence="2">The sequence shown here is derived from an EMBL/GenBank/DDBJ whole genome shotgun (WGS) entry which is preliminary data.</text>
</comment>
<dbReference type="Gene3D" id="1.20.5.1200">
    <property type="entry name" value="Alpha-tocopherol transfer"/>
    <property type="match status" value="1"/>
</dbReference>
<accession>A0A9J6C2A7</accession>
<dbReference type="Gene3D" id="1.10.8.20">
    <property type="entry name" value="N-terminal domain of phosphatidylinositol transfer protein sec14p"/>
    <property type="match status" value="1"/>
</dbReference>
<dbReference type="Gene3D" id="3.40.525.10">
    <property type="entry name" value="CRAL-TRIO lipid binding domain"/>
    <property type="match status" value="1"/>
</dbReference>
<dbReference type="InterPro" id="IPR036865">
    <property type="entry name" value="CRAL-TRIO_dom_sf"/>
</dbReference>
<evidence type="ECO:0000313" key="3">
    <source>
        <dbReference type="Proteomes" id="UP001107558"/>
    </source>
</evidence>
<dbReference type="Proteomes" id="UP001107558">
    <property type="component" value="Chromosome 2"/>
</dbReference>
<dbReference type="InterPro" id="IPR011074">
    <property type="entry name" value="CRAL/TRIO_N_dom"/>
</dbReference>
<dbReference type="SUPFAM" id="SSF46938">
    <property type="entry name" value="CRAL/TRIO N-terminal domain"/>
    <property type="match status" value="1"/>
</dbReference>
<proteinExistence type="predicted"/>
<dbReference type="OrthoDB" id="6668876at2759"/>
<reference evidence="2" key="1">
    <citation type="submission" date="2021-03" db="EMBL/GenBank/DDBJ databases">
        <title>Chromosome level genome of the anhydrobiotic midge Polypedilum vanderplanki.</title>
        <authorList>
            <person name="Yoshida Y."/>
            <person name="Kikawada T."/>
            <person name="Gusev O."/>
        </authorList>
    </citation>
    <scope>NUCLEOTIDE SEQUENCE</scope>
    <source>
        <strain evidence="2">NIAS01</strain>
        <tissue evidence="2">Whole body or cell culture</tissue>
    </source>
</reference>
<dbReference type="SMART" id="SM00516">
    <property type="entry name" value="SEC14"/>
    <property type="match status" value="1"/>
</dbReference>
<protein>
    <recommendedName>
        <fullName evidence="1">CRAL-TRIO domain-containing protein</fullName>
    </recommendedName>
</protein>
<evidence type="ECO:0000259" key="1">
    <source>
        <dbReference type="PROSITE" id="PS50191"/>
    </source>
</evidence>
<dbReference type="Pfam" id="PF00650">
    <property type="entry name" value="CRAL_TRIO"/>
    <property type="match status" value="1"/>
</dbReference>
<dbReference type="GO" id="GO:1902936">
    <property type="term" value="F:phosphatidylinositol bisphosphate binding"/>
    <property type="evidence" value="ECO:0007669"/>
    <property type="project" value="TreeGrafter"/>
</dbReference>
<keyword evidence="3" id="KW-1185">Reference proteome</keyword>
<feature type="domain" description="CRAL-TRIO" evidence="1">
    <location>
        <begin position="90"/>
        <end position="253"/>
    </location>
</feature>
<organism evidence="2 3">
    <name type="scientific">Polypedilum vanderplanki</name>
    <name type="common">Sleeping chironomid midge</name>
    <dbReference type="NCBI Taxonomy" id="319348"/>
    <lineage>
        <taxon>Eukaryota</taxon>
        <taxon>Metazoa</taxon>
        <taxon>Ecdysozoa</taxon>
        <taxon>Arthropoda</taxon>
        <taxon>Hexapoda</taxon>
        <taxon>Insecta</taxon>
        <taxon>Pterygota</taxon>
        <taxon>Neoptera</taxon>
        <taxon>Endopterygota</taxon>
        <taxon>Diptera</taxon>
        <taxon>Nematocera</taxon>
        <taxon>Chironomoidea</taxon>
        <taxon>Chironomidae</taxon>
        <taxon>Chironominae</taxon>
        <taxon>Polypedilum</taxon>
        <taxon>Polypedilum</taxon>
    </lineage>
</organism>
<dbReference type="EMBL" id="JADBJN010000002">
    <property type="protein sequence ID" value="KAG5675997.1"/>
    <property type="molecule type" value="Genomic_DNA"/>
</dbReference>
<evidence type="ECO:0000313" key="2">
    <source>
        <dbReference type="EMBL" id="KAG5675997.1"/>
    </source>
</evidence>
<sequence length="299" mass="35392">MSTELSEKFKVKALNELREDDLRKKQALEQFREWISKQGHIKNCRTDDNFLLRFLRVKKYTNASAFKMLENFLARLQLYPNWFKNLYFNDERIMELYECGFIFPLKERDENGCRVIMIQASKLDTNKFTMADVLKIINFVIFTLLEEDETQISGFVYIFDNAEISFDFISMFSLIDLKNYMSCIENAIPCRQKCGIWINLPNFAVKLLDFIKSLVNKKLRDRGYFYHDAEKLNNHVDLKILPKELGGQVPISEMMADFKEIALKMESKLRTIEEIKIDLDYMKNCESGDAESFRKLEID</sequence>
<dbReference type="GO" id="GO:0016020">
    <property type="term" value="C:membrane"/>
    <property type="evidence" value="ECO:0007669"/>
    <property type="project" value="TreeGrafter"/>
</dbReference>
<dbReference type="CDD" id="cd00170">
    <property type="entry name" value="SEC14"/>
    <property type="match status" value="1"/>
</dbReference>
<dbReference type="AlphaFoldDB" id="A0A9J6C2A7"/>
<dbReference type="PANTHER" id="PTHR10174">
    <property type="entry name" value="ALPHA-TOCOPHEROL TRANSFER PROTEIN-RELATED"/>
    <property type="match status" value="1"/>
</dbReference>
<dbReference type="PANTHER" id="PTHR10174:SF208">
    <property type="entry name" value="CRAL-TRIO DOMAIN-CONTAINING PROTEIN DDB_G0278031"/>
    <property type="match status" value="1"/>
</dbReference>
<dbReference type="PRINTS" id="PR00180">
    <property type="entry name" value="CRETINALDHBP"/>
</dbReference>
<name>A0A9J6C2A7_POLVA</name>
<dbReference type="InterPro" id="IPR036273">
    <property type="entry name" value="CRAL/TRIO_N_dom_sf"/>
</dbReference>
<dbReference type="SMART" id="SM01100">
    <property type="entry name" value="CRAL_TRIO_N"/>
    <property type="match status" value="1"/>
</dbReference>
<dbReference type="PROSITE" id="PS50191">
    <property type="entry name" value="CRAL_TRIO"/>
    <property type="match status" value="1"/>
</dbReference>
<dbReference type="InterPro" id="IPR001251">
    <property type="entry name" value="CRAL-TRIO_dom"/>
</dbReference>